<feature type="region of interest" description="Disordered" evidence="6">
    <location>
        <begin position="214"/>
        <end position="242"/>
    </location>
</feature>
<evidence type="ECO:0000256" key="6">
    <source>
        <dbReference type="SAM" id="MobiDB-lite"/>
    </source>
</evidence>
<dbReference type="Pfam" id="PF03743">
    <property type="entry name" value="TrbI"/>
    <property type="match status" value="1"/>
</dbReference>
<evidence type="ECO:0000313" key="9">
    <source>
        <dbReference type="Proteomes" id="UP000647424"/>
    </source>
</evidence>
<evidence type="ECO:0000256" key="4">
    <source>
        <dbReference type="ARBA" id="ARBA00022989"/>
    </source>
</evidence>
<comment type="subcellular location">
    <subcellularLocation>
        <location evidence="1">Membrane</location>
        <topology evidence="1">Single-pass membrane protein</topology>
    </subcellularLocation>
</comment>
<dbReference type="CDD" id="cd16429">
    <property type="entry name" value="VirB10"/>
    <property type="match status" value="1"/>
</dbReference>
<feature type="region of interest" description="Disordered" evidence="6">
    <location>
        <begin position="1"/>
        <end position="23"/>
    </location>
</feature>
<keyword evidence="4 7" id="KW-1133">Transmembrane helix</keyword>
<dbReference type="Proteomes" id="UP000647424">
    <property type="component" value="Unassembled WGS sequence"/>
</dbReference>
<keyword evidence="5 7" id="KW-0472">Membrane</keyword>
<feature type="compositionally biased region" description="Low complexity" evidence="6">
    <location>
        <begin position="257"/>
        <end position="267"/>
    </location>
</feature>
<dbReference type="AlphaFoldDB" id="A0A927FK93"/>
<dbReference type="InterPro" id="IPR005498">
    <property type="entry name" value="T4SS_VirB10/TraB/TrbI"/>
</dbReference>
<evidence type="ECO:0000256" key="3">
    <source>
        <dbReference type="ARBA" id="ARBA00022692"/>
    </source>
</evidence>
<evidence type="ECO:0000256" key="2">
    <source>
        <dbReference type="ARBA" id="ARBA00010265"/>
    </source>
</evidence>
<feature type="transmembrane region" description="Helical" evidence="7">
    <location>
        <begin position="45"/>
        <end position="67"/>
    </location>
</feature>
<accession>A0A927FK93</accession>
<evidence type="ECO:0000256" key="7">
    <source>
        <dbReference type="SAM" id="Phobius"/>
    </source>
</evidence>
<feature type="compositionally biased region" description="Polar residues" evidence="6">
    <location>
        <begin position="83"/>
        <end position="96"/>
    </location>
</feature>
<organism evidence="8 9">
    <name type="scientific">Limnohabitans radicicola</name>
    <dbReference type="NCBI Taxonomy" id="2771427"/>
    <lineage>
        <taxon>Bacteria</taxon>
        <taxon>Pseudomonadati</taxon>
        <taxon>Pseudomonadota</taxon>
        <taxon>Betaproteobacteria</taxon>
        <taxon>Burkholderiales</taxon>
        <taxon>Comamonadaceae</taxon>
        <taxon>Limnohabitans</taxon>
    </lineage>
</organism>
<feature type="compositionally biased region" description="Polar residues" evidence="6">
    <location>
        <begin position="216"/>
        <end position="233"/>
    </location>
</feature>
<evidence type="ECO:0000256" key="1">
    <source>
        <dbReference type="ARBA" id="ARBA00004167"/>
    </source>
</evidence>
<reference evidence="8" key="1">
    <citation type="submission" date="2020-09" db="EMBL/GenBank/DDBJ databases">
        <title>Genome seq and assembly of Limnohabitants sp.</title>
        <authorList>
            <person name="Chhetri G."/>
        </authorList>
    </citation>
    <scope>NUCLEOTIDE SEQUENCE</scope>
    <source>
        <strain evidence="8">JUR4</strain>
    </source>
</reference>
<dbReference type="InterPro" id="IPR042217">
    <property type="entry name" value="T4SS_VirB10/TrbI"/>
</dbReference>
<evidence type="ECO:0000313" key="8">
    <source>
        <dbReference type="EMBL" id="MBD8051070.1"/>
    </source>
</evidence>
<keyword evidence="9" id="KW-1185">Reference proteome</keyword>
<dbReference type="Gene3D" id="2.40.128.260">
    <property type="entry name" value="Type IV secretion system, VirB10/TraB/TrbI"/>
    <property type="match status" value="2"/>
</dbReference>
<proteinExistence type="inferred from homology"/>
<feature type="region of interest" description="Disordered" evidence="6">
    <location>
        <begin position="78"/>
        <end position="143"/>
    </location>
</feature>
<feature type="compositionally biased region" description="Polar residues" evidence="6">
    <location>
        <begin position="122"/>
        <end position="132"/>
    </location>
</feature>
<keyword evidence="3 7" id="KW-0812">Transmembrane</keyword>
<comment type="similarity">
    <text evidence="2">Belongs to the TrbI/VirB10 family.</text>
</comment>
<protein>
    <submittedName>
        <fullName evidence="8">TrbI/VirB10 family protein</fullName>
    </submittedName>
</protein>
<feature type="region of interest" description="Disordered" evidence="6">
    <location>
        <begin position="257"/>
        <end position="291"/>
    </location>
</feature>
<evidence type="ECO:0000256" key="5">
    <source>
        <dbReference type="ARBA" id="ARBA00023136"/>
    </source>
</evidence>
<sequence length="506" mass="52183">MSSMNSSSSTPSEMDSPGVDLDAGTQPADINAIGTTASRFPLGKVLFFVAVLLLVLTGLFFLGKYWILAKWNESAASVRKPEQSTAPSEAAVSQNRPRLPDANTPLSDSPLADSGFAVTGASRATNAGTATPSGAIDSNAGARAMPSTACTTSALVDKRSGQTVRDAQGQSVMVDCNGKIVGGSASMSIPPPTAGQFSPGVPASTIVDRYSGDTALGSSRKANASTGAGSASMSIPPPPVSSAQLEERFKNILAASSAGNNNSNNANPILAQGTAANTPPNAQGRMGGLLTSTSTPKALALRTFDPNLTVPKGDAVDCNMTTRVVTEISGFTSCIVSNNVYSANGKVLLIERMSEIQGEYAAVGQPGQRRVYVLWSRIRKPGGITIDIDSPSTDTLGAAGIEGIVDNRWFERIGSAYMLSIFKDFLAAQAAGTAGGSSGGINAPAGTALYQNSINTSTSLAEKVLSQSINIKPVVYAHQGERVSIYVARDLDFSGIYQVKTTAQQP</sequence>
<feature type="compositionally biased region" description="Low complexity" evidence="6">
    <location>
        <begin position="1"/>
        <end position="16"/>
    </location>
</feature>
<dbReference type="GO" id="GO:0016020">
    <property type="term" value="C:membrane"/>
    <property type="evidence" value="ECO:0007669"/>
    <property type="project" value="UniProtKB-SubCell"/>
</dbReference>
<name>A0A927FK93_9BURK</name>
<dbReference type="EMBL" id="JACYFT010000002">
    <property type="protein sequence ID" value="MBD8051070.1"/>
    <property type="molecule type" value="Genomic_DNA"/>
</dbReference>
<gene>
    <name evidence="8" type="ORF">IC609_10970</name>
</gene>
<comment type="caution">
    <text evidence="8">The sequence shown here is derived from an EMBL/GenBank/DDBJ whole genome shotgun (WGS) entry which is preliminary data.</text>
</comment>